<evidence type="ECO:0000313" key="12">
    <source>
        <dbReference type="Proteomes" id="UP001201463"/>
    </source>
</evidence>
<evidence type="ECO:0000256" key="4">
    <source>
        <dbReference type="ARBA" id="ARBA00022452"/>
    </source>
</evidence>
<comment type="caution">
    <text evidence="11">The sequence shown here is derived from an EMBL/GenBank/DDBJ whole genome shotgun (WGS) entry which is preliminary data.</text>
</comment>
<evidence type="ECO:0000313" key="11">
    <source>
        <dbReference type="EMBL" id="MCE4537790.1"/>
    </source>
</evidence>
<organism evidence="11 12">
    <name type="scientific">Pelomonas caseinilytica</name>
    <dbReference type="NCBI Taxonomy" id="2906763"/>
    <lineage>
        <taxon>Bacteria</taxon>
        <taxon>Pseudomonadati</taxon>
        <taxon>Pseudomonadota</taxon>
        <taxon>Betaproteobacteria</taxon>
        <taxon>Burkholderiales</taxon>
        <taxon>Sphaerotilaceae</taxon>
        <taxon>Roseateles</taxon>
    </lineage>
</organism>
<dbReference type="PANTHER" id="PTHR30069:SF46">
    <property type="entry name" value="OAR PROTEIN"/>
    <property type="match status" value="1"/>
</dbReference>
<keyword evidence="8" id="KW-0998">Cell outer membrane</keyword>
<dbReference type="SUPFAM" id="SSF49452">
    <property type="entry name" value="Starch-binding domain-like"/>
    <property type="match status" value="1"/>
</dbReference>
<feature type="domain" description="TonB-dependent transporter Oar-like beta-barrel" evidence="10">
    <location>
        <begin position="348"/>
        <end position="695"/>
    </location>
</feature>
<dbReference type="Pfam" id="PF25183">
    <property type="entry name" value="OMP_b-brl_4"/>
    <property type="match status" value="2"/>
</dbReference>
<evidence type="ECO:0000256" key="5">
    <source>
        <dbReference type="ARBA" id="ARBA00022692"/>
    </source>
</evidence>
<feature type="chain" id="PRO_5046938700" evidence="9">
    <location>
        <begin position="31"/>
        <end position="975"/>
    </location>
</feature>
<dbReference type="SUPFAM" id="SSF56935">
    <property type="entry name" value="Porins"/>
    <property type="match status" value="1"/>
</dbReference>
<evidence type="ECO:0000259" key="10">
    <source>
        <dbReference type="Pfam" id="PF25183"/>
    </source>
</evidence>
<dbReference type="Gene3D" id="2.170.130.10">
    <property type="entry name" value="TonB-dependent receptor, plug domain"/>
    <property type="match status" value="1"/>
</dbReference>
<dbReference type="InterPro" id="IPR036942">
    <property type="entry name" value="Beta-barrel_TonB_sf"/>
</dbReference>
<dbReference type="Proteomes" id="UP001201463">
    <property type="component" value="Unassembled WGS sequence"/>
</dbReference>
<reference evidence="11 12" key="1">
    <citation type="submission" date="2021-12" db="EMBL/GenBank/DDBJ databases">
        <title>Genome seq of p7.</title>
        <authorList>
            <person name="Seo T."/>
        </authorList>
    </citation>
    <scope>NUCLEOTIDE SEQUENCE [LARGE SCALE GENOMIC DNA]</scope>
    <source>
        <strain evidence="11 12">P7</strain>
    </source>
</reference>
<evidence type="ECO:0000256" key="9">
    <source>
        <dbReference type="SAM" id="SignalP"/>
    </source>
</evidence>
<comment type="subcellular location">
    <subcellularLocation>
        <location evidence="1">Cell outer membrane</location>
        <topology evidence="1">Multi-pass membrane protein</topology>
    </subcellularLocation>
</comment>
<accession>A0ABS8XEW9</accession>
<gene>
    <name evidence="11" type="ORF">LXT12_11070</name>
</gene>
<dbReference type="InterPro" id="IPR039426">
    <property type="entry name" value="TonB-dep_rcpt-like"/>
</dbReference>
<evidence type="ECO:0000256" key="6">
    <source>
        <dbReference type="ARBA" id="ARBA00023136"/>
    </source>
</evidence>
<feature type="domain" description="TonB-dependent transporter Oar-like beta-barrel" evidence="10">
    <location>
        <begin position="246"/>
        <end position="320"/>
    </location>
</feature>
<keyword evidence="5" id="KW-0812">Transmembrane</keyword>
<dbReference type="Gene3D" id="2.40.170.20">
    <property type="entry name" value="TonB-dependent receptor, beta-barrel domain"/>
    <property type="match status" value="1"/>
</dbReference>
<keyword evidence="7 11" id="KW-0675">Receptor</keyword>
<dbReference type="InterPro" id="IPR057601">
    <property type="entry name" value="Oar-like_b-barrel"/>
</dbReference>
<proteinExistence type="inferred from homology"/>
<dbReference type="RefSeq" id="WP_233391985.1">
    <property type="nucleotide sequence ID" value="NZ_JAJTWT010000004.1"/>
</dbReference>
<dbReference type="InterPro" id="IPR013784">
    <property type="entry name" value="Carb-bd-like_fold"/>
</dbReference>
<keyword evidence="9" id="KW-0732">Signal</keyword>
<keyword evidence="3" id="KW-0813">Transport</keyword>
<sequence length="975" mass="106174">MSRTRDIRCFRHHALATAIVLALAGTAAHAQITGATVRGQITTAGAKVPEGTEVVAVNKANGNTYRTRTLADGTYVLLGLNPGPYEIRVGGASKGSPVTLSVGENATLDLSSSSNQLDTVVVSGTAQRQGVRDTQVSTLVSNKMIEALPQITRNFLSAVDLAPGARFETGSDGSTRIRGGAQNEDSVNVFIDGVGRKNNILRGGVIGQQESQGNPFPQGAIAEYRVLTQNYKAEFDQLSSLGIAAVTKSGTNEFHGEAYVNRTGSNWRAYSPKERERENAGTPRPSFTQIEDGFSLGGPIMQDKLHFFLAYDGKSIERPLQVVAKNIDKYPGKPGIIGQLEALAGPYTRKFDEHLLFGKLSAQIDDEQKLDVSFTVRDEDSTNLESVDGIAAASTAKNSKNTESRLDVAHEWSRGPWLNEAKFGVANSRFNPHSDATSPLFRYKYSPSNELRNTQDIIWDGGALDKQDRKQGETYLKDDLSYTGVKGHVIKGGAQLKFMKYRLGGTQYGVPAVNVVVDQTTGQPYYANGVCTGTNLSSDKLQSDQCQITRSAQPIDVNFNNKQFGLYLQDDWSVTRQLEVSVGARWDYEDNMLNNSYTTPANIVTALHGLDGRTIGGITAPAGQTYAQSLAKGGVNIDDYIATGNSRKAYKGALAPRLGFSFDAMGDRSTVIYGGWGRSYDRTMANQALQELQHNAQPNGEIWLIKNNYKMPFADQMSLGVRQAVGEWNADIALSQQHAKNQFIWFSGNRDPNGGWGTQSSIDPLWGGPSGYGNLILGDTVGEIKTTSLFVKLDKPYTAASGWSATAAYTHAKGRTTNKDWNTDIFDWIYGRSTHGWNPSVLTAKDRLVLAGFTDRLPWGIGLSGKLTWDSGNPRRITSCAAGWDKCVNVEGKPGNFNQVDMGLSKDFRVGPGSLRLRADVLNLFNRTNWGYYDDWGGGPGNPQNYLGGDNPNLGARNDIRGDMRTYKVTLSYAF</sequence>
<keyword evidence="6" id="KW-0472">Membrane</keyword>
<dbReference type="PANTHER" id="PTHR30069">
    <property type="entry name" value="TONB-DEPENDENT OUTER MEMBRANE RECEPTOR"/>
    <property type="match status" value="1"/>
</dbReference>
<name>A0ABS8XEW9_9BURK</name>
<comment type="similarity">
    <text evidence="2">Belongs to the TonB-dependent receptor family.</text>
</comment>
<evidence type="ECO:0000256" key="2">
    <source>
        <dbReference type="ARBA" id="ARBA00009810"/>
    </source>
</evidence>
<keyword evidence="4" id="KW-1134">Transmembrane beta strand</keyword>
<evidence type="ECO:0000256" key="3">
    <source>
        <dbReference type="ARBA" id="ARBA00022448"/>
    </source>
</evidence>
<evidence type="ECO:0000256" key="1">
    <source>
        <dbReference type="ARBA" id="ARBA00004571"/>
    </source>
</evidence>
<feature type="signal peptide" evidence="9">
    <location>
        <begin position="1"/>
        <end position="30"/>
    </location>
</feature>
<dbReference type="EMBL" id="JAJTWT010000004">
    <property type="protein sequence ID" value="MCE4537790.1"/>
    <property type="molecule type" value="Genomic_DNA"/>
</dbReference>
<dbReference type="Pfam" id="PF13620">
    <property type="entry name" value="CarboxypepD_reg"/>
    <property type="match status" value="1"/>
</dbReference>
<protein>
    <submittedName>
        <fullName evidence="11">TonB-dependent receptor</fullName>
    </submittedName>
</protein>
<keyword evidence="12" id="KW-1185">Reference proteome</keyword>
<evidence type="ECO:0000256" key="7">
    <source>
        <dbReference type="ARBA" id="ARBA00023170"/>
    </source>
</evidence>
<dbReference type="InterPro" id="IPR037066">
    <property type="entry name" value="Plug_dom_sf"/>
</dbReference>
<dbReference type="Gene3D" id="2.60.40.1120">
    <property type="entry name" value="Carboxypeptidase-like, regulatory domain"/>
    <property type="match status" value="1"/>
</dbReference>
<evidence type="ECO:0000256" key="8">
    <source>
        <dbReference type="ARBA" id="ARBA00023237"/>
    </source>
</evidence>